<reference evidence="2 4" key="1">
    <citation type="submission" date="2017-05" db="EMBL/GenBank/DDBJ databases">
        <title>Genome sequence of Pediococcus pentosaceus strain SRCM100892.</title>
        <authorList>
            <person name="Cho S.H."/>
        </authorList>
    </citation>
    <scope>NUCLEOTIDE SEQUENCE [LARGE SCALE GENOMIC DNA]</scope>
    <source>
        <strain evidence="2 4">SRCM100892</strain>
    </source>
</reference>
<dbReference type="Proteomes" id="UP000196118">
    <property type="component" value="Chromosome"/>
</dbReference>
<dbReference type="Pfam" id="PF12674">
    <property type="entry name" value="Zn_ribbon_2"/>
    <property type="match status" value="1"/>
</dbReference>
<protein>
    <submittedName>
        <fullName evidence="3">Zinc ribbon domain-containing protein</fullName>
    </submittedName>
</protein>
<feature type="domain" description="Putative zinc ribbon" evidence="1">
    <location>
        <begin position="4"/>
        <end position="85"/>
    </location>
</feature>
<gene>
    <name evidence="3" type="ORF">PWB86_04765</name>
    <name evidence="2" type="ORF">S100892_00186</name>
</gene>
<evidence type="ECO:0000313" key="2">
    <source>
        <dbReference type="EMBL" id="ARW18792.1"/>
    </source>
</evidence>
<dbReference type="EMBL" id="CP118739">
    <property type="protein sequence ID" value="WEA56517.1"/>
    <property type="molecule type" value="Genomic_DNA"/>
</dbReference>
<dbReference type="Proteomes" id="UP001214131">
    <property type="component" value="Chromosome"/>
</dbReference>
<evidence type="ECO:0000259" key="1">
    <source>
        <dbReference type="Pfam" id="PF12674"/>
    </source>
</evidence>
<evidence type="ECO:0000313" key="4">
    <source>
        <dbReference type="Proteomes" id="UP000196118"/>
    </source>
</evidence>
<name>A0A1Y0VKP5_PEDPE</name>
<dbReference type="GeneID" id="33062012"/>
<dbReference type="InterPro" id="IPR025868">
    <property type="entry name" value="Zn_ribbon_dom_put"/>
</dbReference>
<dbReference type="RefSeq" id="WP_011673902.1">
    <property type="nucleotide sequence ID" value="NZ_BEWQ01000001.1"/>
</dbReference>
<dbReference type="AlphaFoldDB" id="A0A1Y0VKP5"/>
<organism evidence="2 4">
    <name type="scientific">Pediococcus pentosaceus</name>
    <dbReference type="NCBI Taxonomy" id="1255"/>
    <lineage>
        <taxon>Bacteria</taxon>
        <taxon>Bacillati</taxon>
        <taxon>Bacillota</taxon>
        <taxon>Bacilli</taxon>
        <taxon>Lactobacillales</taxon>
        <taxon>Lactobacillaceae</taxon>
        <taxon>Pediococcus</taxon>
    </lineage>
</organism>
<accession>A0A1Y0VKP5</accession>
<evidence type="ECO:0000313" key="5">
    <source>
        <dbReference type="Proteomes" id="UP001214131"/>
    </source>
</evidence>
<sequence length="87" mass="9952">MNKFCQSCGRPLTTTNAGTKANGDSSNYYCISCYQDGAFTDPTLTIDDIKAKGIKEIKQSKMNIFKKIFLLICYPSRLQRLDRWRES</sequence>
<dbReference type="OMA" id="LMKKSYP"/>
<evidence type="ECO:0000313" key="3">
    <source>
        <dbReference type="EMBL" id="WEA56517.1"/>
    </source>
</evidence>
<reference evidence="3 5" key="2">
    <citation type="submission" date="2023-02" db="EMBL/GenBank/DDBJ databases">
        <title>Comparative genomics and fermentation flavor characterization of five lactic acid bacteria reveal flavor biosynthesis metabolic pathways in fermented muskmelon puree.</title>
        <authorList>
            <person name="Yuan L."/>
            <person name="Li M."/>
            <person name="Xu X."/>
            <person name="Lao F."/>
            <person name="Wu J."/>
        </authorList>
    </citation>
    <scope>NUCLEOTIDE SEQUENCE [LARGE SCALE GENOMIC DNA]</scope>
    <source>
        <strain evidence="3 5">Ca-4</strain>
    </source>
</reference>
<accession>A0A8G0ZKT4</accession>
<dbReference type="EMBL" id="CP021474">
    <property type="protein sequence ID" value="ARW18792.1"/>
    <property type="molecule type" value="Genomic_DNA"/>
</dbReference>
<proteinExistence type="predicted"/>